<feature type="domain" description="Glycosyltransferase subfamily 4-like N-terminal" evidence="3">
    <location>
        <begin position="14"/>
        <end position="192"/>
    </location>
</feature>
<accession>A0A4R1BL41</accession>
<evidence type="ECO:0000256" key="2">
    <source>
        <dbReference type="ARBA" id="ARBA00022679"/>
    </source>
</evidence>
<dbReference type="InterPro" id="IPR050194">
    <property type="entry name" value="Glycosyltransferase_grp1"/>
</dbReference>
<dbReference type="CDD" id="cd03801">
    <property type="entry name" value="GT4_PimA-like"/>
    <property type="match status" value="1"/>
</dbReference>
<dbReference type="EMBL" id="SKBU01000013">
    <property type="protein sequence ID" value="TCJ18069.1"/>
    <property type="molecule type" value="Genomic_DNA"/>
</dbReference>
<dbReference type="PANTHER" id="PTHR45947">
    <property type="entry name" value="SULFOQUINOVOSYL TRANSFERASE SQD2"/>
    <property type="match status" value="1"/>
</dbReference>
<comment type="caution">
    <text evidence="4">The sequence shown here is derived from an EMBL/GenBank/DDBJ whole genome shotgun (WGS) entry which is preliminary data.</text>
</comment>
<dbReference type="OrthoDB" id="5240531at2"/>
<dbReference type="GO" id="GO:1901137">
    <property type="term" value="P:carbohydrate derivative biosynthetic process"/>
    <property type="evidence" value="ECO:0007669"/>
    <property type="project" value="UniProtKB-ARBA"/>
</dbReference>
<keyword evidence="5" id="KW-1185">Reference proteome</keyword>
<keyword evidence="2 4" id="KW-0808">Transferase</keyword>
<proteinExistence type="predicted"/>
<evidence type="ECO:0000313" key="4">
    <source>
        <dbReference type="EMBL" id="TCJ18069.1"/>
    </source>
</evidence>
<evidence type="ECO:0000313" key="5">
    <source>
        <dbReference type="Proteomes" id="UP000295244"/>
    </source>
</evidence>
<dbReference type="Pfam" id="PF13439">
    <property type="entry name" value="Glyco_transf_4"/>
    <property type="match status" value="1"/>
</dbReference>
<dbReference type="AlphaFoldDB" id="A0A4R1BL41"/>
<dbReference type="SUPFAM" id="SSF53756">
    <property type="entry name" value="UDP-Glycosyltransferase/glycogen phosphorylase"/>
    <property type="match status" value="1"/>
</dbReference>
<dbReference type="RefSeq" id="WP_132690146.1">
    <property type="nucleotide sequence ID" value="NZ_SKBU01000013.1"/>
</dbReference>
<gene>
    <name evidence="4" type="ORF">E0L93_06525</name>
</gene>
<dbReference type="InterPro" id="IPR028098">
    <property type="entry name" value="Glyco_trans_4-like_N"/>
</dbReference>
<protein>
    <submittedName>
        <fullName evidence="4">Glycosyltransferase family 1 protein</fullName>
    </submittedName>
</protein>
<reference evidence="4 5" key="1">
    <citation type="submission" date="2019-03" db="EMBL/GenBank/DDBJ databases">
        <title>Whole genome sequence of a novel Rubrobacter taiwanensis strain, isolated from Yellowstone National Park.</title>
        <authorList>
            <person name="Freed S."/>
            <person name="Ramaley R.F."/>
            <person name="Kyndt J.A."/>
        </authorList>
    </citation>
    <scope>NUCLEOTIDE SEQUENCE [LARGE SCALE GENOMIC DNA]</scope>
    <source>
        <strain evidence="4 5">Yellowstone</strain>
    </source>
</reference>
<name>A0A4R1BL41_9ACTN</name>
<keyword evidence="1" id="KW-0328">Glycosyltransferase</keyword>
<dbReference type="PANTHER" id="PTHR45947:SF3">
    <property type="entry name" value="SULFOQUINOVOSYL TRANSFERASE SQD2"/>
    <property type="match status" value="1"/>
</dbReference>
<dbReference type="GO" id="GO:0016758">
    <property type="term" value="F:hexosyltransferase activity"/>
    <property type="evidence" value="ECO:0007669"/>
    <property type="project" value="TreeGrafter"/>
</dbReference>
<evidence type="ECO:0000259" key="3">
    <source>
        <dbReference type="Pfam" id="PF13439"/>
    </source>
</evidence>
<dbReference type="Gene3D" id="3.40.50.2000">
    <property type="entry name" value="Glycogen Phosphorylase B"/>
    <property type="match status" value="2"/>
</dbReference>
<dbReference type="Proteomes" id="UP000295244">
    <property type="component" value="Unassembled WGS sequence"/>
</dbReference>
<sequence length="376" mass="41093">MRICIVSPYSWAFPGGVVEHVDALAQHLERRGHVVRVIAPNDPLDLRTRVLHPRLGRHGALPSRVIPVGRSIPIPSNGSLGNLAFSPRTLWRVKRTIKRIRPEVVHLHEPLLPPICWLASWAVQEMGIPIAGTFHAHYPGGCYHYRLFKPLLEPLVEALDARIAVSPAAAATAGEHFPGEYAIIPNGVDVDRFRNGETGRDPYRVLFVGRPDERKGLPILLRAFYGVVRRVPQARLVVVGSRPEDVKVPKGLLSSVEVRGMVDDAGLVRSMRTAGVLCAPSTGGESFGLVLIEAMAAGLPVVASDIPGYDAVVTSGEDGLLVPPGEPAALADALVRVLKDRRLREKLSRAGERTARRYAWPRVAAEIERVYLRILG</sequence>
<dbReference type="Pfam" id="PF13692">
    <property type="entry name" value="Glyco_trans_1_4"/>
    <property type="match status" value="1"/>
</dbReference>
<evidence type="ECO:0000256" key="1">
    <source>
        <dbReference type="ARBA" id="ARBA00022676"/>
    </source>
</evidence>
<organism evidence="4 5">
    <name type="scientific">Rubrobacter taiwanensis</name>
    <dbReference type="NCBI Taxonomy" id="185139"/>
    <lineage>
        <taxon>Bacteria</taxon>
        <taxon>Bacillati</taxon>
        <taxon>Actinomycetota</taxon>
        <taxon>Rubrobacteria</taxon>
        <taxon>Rubrobacterales</taxon>
        <taxon>Rubrobacteraceae</taxon>
        <taxon>Rubrobacter</taxon>
    </lineage>
</organism>